<evidence type="ECO:0000313" key="11">
    <source>
        <dbReference type="EMBL" id="CAB4997526.1"/>
    </source>
</evidence>
<dbReference type="InterPro" id="IPR002695">
    <property type="entry name" value="PurH-like"/>
</dbReference>
<evidence type="ECO:0000259" key="10">
    <source>
        <dbReference type="PROSITE" id="PS51855"/>
    </source>
</evidence>
<evidence type="ECO:0000256" key="3">
    <source>
        <dbReference type="ARBA" id="ARBA00007667"/>
    </source>
</evidence>
<dbReference type="NCBIfam" id="NF002049">
    <property type="entry name" value="PRK00881.1"/>
    <property type="match status" value="1"/>
</dbReference>
<dbReference type="PANTHER" id="PTHR11692">
    <property type="entry name" value="BIFUNCTIONAL PURINE BIOSYNTHESIS PROTEIN PURH"/>
    <property type="match status" value="1"/>
</dbReference>
<dbReference type="InterPro" id="IPR016193">
    <property type="entry name" value="Cytidine_deaminase-like"/>
</dbReference>
<name>A0A6J7NWL5_9ZZZZ</name>
<keyword evidence="5" id="KW-0658">Purine biosynthesis</keyword>
<dbReference type="GO" id="GO:0004643">
    <property type="term" value="F:phosphoribosylaminoimidazolecarboxamide formyltransferase activity"/>
    <property type="evidence" value="ECO:0007669"/>
    <property type="project" value="UniProtKB-EC"/>
</dbReference>
<dbReference type="Pfam" id="PF01808">
    <property type="entry name" value="AICARFT_IMPCHas"/>
    <property type="match status" value="1"/>
</dbReference>
<dbReference type="CDD" id="cd01421">
    <property type="entry name" value="IMPCH"/>
    <property type="match status" value="1"/>
</dbReference>
<dbReference type="GO" id="GO:0005829">
    <property type="term" value="C:cytosol"/>
    <property type="evidence" value="ECO:0007669"/>
    <property type="project" value="TreeGrafter"/>
</dbReference>
<dbReference type="Pfam" id="PF02142">
    <property type="entry name" value="MGS"/>
    <property type="match status" value="1"/>
</dbReference>
<keyword evidence="6" id="KW-0378">Hydrolase</keyword>
<dbReference type="GO" id="GO:0003937">
    <property type="term" value="F:IMP cyclohydrolase activity"/>
    <property type="evidence" value="ECO:0007669"/>
    <property type="project" value="UniProtKB-EC"/>
</dbReference>
<dbReference type="PIRSF" id="PIRSF000414">
    <property type="entry name" value="AICARFT_IMPCHas"/>
    <property type="match status" value="1"/>
</dbReference>
<keyword evidence="4" id="KW-0808">Transferase</keyword>
<evidence type="ECO:0000256" key="6">
    <source>
        <dbReference type="ARBA" id="ARBA00022801"/>
    </source>
</evidence>
<proteinExistence type="inferred from homology"/>
<evidence type="ECO:0000256" key="9">
    <source>
        <dbReference type="ARBA" id="ARBA00050687"/>
    </source>
</evidence>
<protein>
    <submittedName>
        <fullName evidence="11">Unannotated protein</fullName>
    </submittedName>
</protein>
<dbReference type="InterPro" id="IPR011607">
    <property type="entry name" value="MGS-like_dom"/>
</dbReference>
<evidence type="ECO:0000256" key="2">
    <source>
        <dbReference type="ARBA" id="ARBA00004954"/>
    </source>
</evidence>
<dbReference type="EMBL" id="CAFBOW010000089">
    <property type="protein sequence ID" value="CAB4997526.1"/>
    <property type="molecule type" value="Genomic_DNA"/>
</dbReference>
<dbReference type="InterPro" id="IPR024051">
    <property type="entry name" value="AICAR_Tfase_dup_dom_sf"/>
</dbReference>
<dbReference type="SMART" id="SM00798">
    <property type="entry name" value="AICARFT_IMPCHas"/>
    <property type="match status" value="1"/>
</dbReference>
<comment type="pathway">
    <text evidence="1">Purine metabolism; IMP biosynthesis via de novo pathway; IMP from 5-formamido-1-(5-phospho-D-ribosyl)imidazole-4-carboxamide: step 1/1.</text>
</comment>
<keyword evidence="7" id="KW-0511">Multifunctional enzyme</keyword>
<comment type="catalytic activity">
    <reaction evidence="9">
        <text>IMP + H2O = 5-formamido-1-(5-phospho-D-ribosyl)imidazole-4-carboxamide</text>
        <dbReference type="Rhea" id="RHEA:18445"/>
        <dbReference type="ChEBI" id="CHEBI:15377"/>
        <dbReference type="ChEBI" id="CHEBI:58053"/>
        <dbReference type="ChEBI" id="CHEBI:58467"/>
        <dbReference type="EC" id="3.5.4.10"/>
    </reaction>
</comment>
<evidence type="ECO:0000256" key="4">
    <source>
        <dbReference type="ARBA" id="ARBA00022679"/>
    </source>
</evidence>
<dbReference type="Gene3D" id="3.40.140.20">
    <property type="match status" value="2"/>
</dbReference>
<dbReference type="FunFam" id="3.40.50.1380:FF:000001">
    <property type="entry name" value="Bifunctional purine biosynthesis protein PurH"/>
    <property type="match status" value="1"/>
</dbReference>
<dbReference type="UniPathway" id="UPA00074">
    <property type="reaction ID" value="UER00133"/>
</dbReference>
<dbReference type="SUPFAM" id="SSF52335">
    <property type="entry name" value="Methylglyoxal synthase-like"/>
    <property type="match status" value="1"/>
</dbReference>
<sequence length="515" mass="55255">MANRKPIRRALVSVYDKDRLLELGKCLADAGVEILSTGSTAKTLQDAGISVTEVSSYTGFPEIMGGRVKTLHPKIHSGILADQNNPDHLKAIADLDIEPFDLVVINLYPFLKTLMSGAAFEECIEQIDIGGPSMLRGAAKNHGSVAVVCQESQYDHVIESIKAGGFTDEERKRLALEVFRTTAEYDLTIASWLGSTISFDMEDLDWLGLIWKRENALRYGENPHQKAAIYRGGPPGIVNAIQSHGKEMSFNNYTDADAAWRASLDHQEPCVAIIKHANPCGIAIGTDIADAYTKAHACDPVSAFGGVVAANRKVSVAMAELLSQVFTEVIIAPEYEPGALEILMKKPSIRILTNSQNRISPLEIRPVSGGVLVQETDLISAEGDDPKNWKQVTGSPLSDKEMSDLLFAWRSVRAVKSNAILLAKDGAAVGIGMGQVNRVDSAKLAVDRAGNRVSGSVAASDAFFPFADGLEILTAAGVKAIVQPGGSVRDEEVIAAATKAGVAMFFTGTRHFSHA</sequence>
<dbReference type="PANTHER" id="PTHR11692:SF0">
    <property type="entry name" value="BIFUNCTIONAL PURINE BIOSYNTHESIS PROTEIN ATIC"/>
    <property type="match status" value="1"/>
</dbReference>
<dbReference type="FunFam" id="3.40.140.20:FF:000001">
    <property type="entry name" value="Bifunctional purine biosynthesis protein PurH"/>
    <property type="match status" value="1"/>
</dbReference>
<reference evidence="11" key="1">
    <citation type="submission" date="2020-05" db="EMBL/GenBank/DDBJ databases">
        <authorList>
            <person name="Chiriac C."/>
            <person name="Salcher M."/>
            <person name="Ghai R."/>
            <person name="Kavagutti S V."/>
        </authorList>
    </citation>
    <scope>NUCLEOTIDE SEQUENCE</scope>
</reference>
<comment type="similarity">
    <text evidence="3">Belongs to the PurH family.</text>
</comment>
<dbReference type="InterPro" id="IPR036914">
    <property type="entry name" value="MGS-like_dom_sf"/>
</dbReference>
<feature type="domain" description="MGS-like" evidence="10">
    <location>
        <begin position="1"/>
        <end position="149"/>
    </location>
</feature>
<dbReference type="HAMAP" id="MF_00139">
    <property type="entry name" value="PurH"/>
    <property type="match status" value="1"/>
</dbReference>
<evidence type="ECO:0000256" key="8">
    <source>
        <dbReference type="ARBA" id="ARBA00050488"/>
    </source>
</evidence>
<dbReference type="Gene3D" id="3.40.50.1380">
    <property type="entry name" value="Methylglyoxal synthase-like domain"/>
    <property type="match status" value="1"/>
</dbReference>
<dbReference type="SMART" id="SM00851">
    <property type="entry name" value="MGS"/>
    <property type="match status" value="1"/>
</dbReference>
<dbReference type="NCBIfam" id="TIGR00355">
    <property type="entry name" value="purH"/>
    <property type="match status" value="1"/>
</dbReference>
<dbReference type="PROSITE" id="PS51855">
    <property type="entry name" value="MGS"/>
    <property type="match status" value="1"/>
</dbReference>
<accession>A0A6J7NWL5</accession>
<comment type="catalytic activity">
    <reaction evidence="8">
        <text>(6R)-10-formyltetrahydrofolate + 5-amino-1-(5-phospho-beta-D-ribosyl)imidazole-4-carboxamide = 5-formamido-1-(5-phospho-D-ribosyl)imidazole-4-carboxamide + (6S)-5,6,7,8-tetrahydrofolate</text>
        <dbReference type="Rhea" id="RHEA:22192"/>
        <dbReference type="ChEBI" id="CHEBI:57453"/>
        <dbReference type="ChEBI" id="CHEBI:58467"/>
        <dbReference type="ChEBI" id="CHEBI:58475"/>
        <dbReference type="ChEBI" id="CHEBI:195366"/>
        <dbReference type="EC" id="2.1.2.3"/>
    </reaction>
</comment>
<dbReference type="GO" id="GO:0006189">
    <property type="term" value="P:'de novo' IMP biosynthetic process"/>
    <property type="evidence" value="ECO:0007669"/>
    <property type="project" value="UniProtKB-UniPathway"/>
</dbReference>
<dbReference type="AlphaFoldDB" id="A0A6J7NWL5"/>
<dbReference type="SUPFAM" id="SSF53927">
    <property type="entry name" value="Cytidine deaminase-like"/>
    <property type="match status" value="1"/>
</dbReference>
<comment type="pathway">
    <text evidence="2">Purine metabolism; IMP biosynthesis via de novo pathway; 5-formamido-1-(5-phospho-D-ribosyl)imidazole-4-carboxamide from 5-amino-1-(5-phospho-D-ribosyl)imidazole-4-carboxamide (10-formyl THF route): step 1/1.</text>
</comment>
<gene>
    <name evidence="11" type="ORF">UFOPK4032_00526</name>
</gene>
<evidence type="ECO:0000256" key="7">
    <source>
        <dbReference type="ARBA" id="ARBA00023268"/>
    </source>
</evidence>
<evidence type="ECO:0000256" key="1">
    <source>
        <dbReference type="ARBA" id="ARBA00004844"/>
    </source>
</evidence>
<organism evidence="11">
    <name type="scientific">freshwater metagenome</name>
    <dbReference type="NCBI Taxonomy" id="449393"/>
    <lineage>
        <taxon>unclassified sequences</taxon>
        <taxon>metagenomes</taxon>
        <taxon>ecological metagenomes</taxon>
    </lineage>
</organism>
<evidence type="ECO:0000256" key="5">
    <source>
        <dbReference type="ARBA" id="ARBA00022755"/>
    </source>
</evidence>